<accession>A0ABU3P7Y5</accession>
<keyword evidence="1" id="KW-0812">Transmembrane</keyword>
<comment type="caution">
    <text evidence="2">The sequence shown here is derived from an EMBL/GenBank/DDBJ whole genome shotgun (WGS) entry which is preliminary data.</text>
</comment>
<dbReference type="Pfam" id="PF12412">
    <property type="entry name" value="DUF3667"/>
    <property type="match status" value="1"/>
</dbReference>
<evidence type="ECO:0000256" key="1">
    <source>
        <dbReference type="SAM" id="Phobius"/>
    </source>
</evidence>
<organism evidence="2 3">
    <name type="scientific">Roseateles aquae</name>
    <dbReference type="NCBI Taxonomy" id="3077235"/>
    <lineage>
        <taxon>Bacteria</taxon>
        <taxon>Pseudomonadati</taxon>
        <taxon>Pseudomonadota</taxon>
        <taxon>Betaproteobacteria</taxon>
        <taxon>Burkholderiales</taxon>
        <taxon>Sphaerotilaceae</taxon>
        <taxon>Roseateles</taxon>
    </lineage>
</organism>
<dbReference type="EMBL" id="JAVXZY010000001">
    <property type="protein sequence ID" value="MDT8998673.1"/>
    <property type="molecule type" value="Genomic_DNA"/>
</dbReference>
<feature type="transmembrane region" description="Helical" evidence="1">
    <location>
        <begin position="86"/>
        <end position="105"/>
    </location>
</feature>
<feature type="transmembrane region" description="Helical" evidence="1">
    <location>
        <begin position="220"/>
        <end position="246"/>
    </location>
</feature>
<keyword evidence="1" id="KW-1133">Transmembrane helix</keyword>
<reference evidence="2" key="1">
    <citation type="submission" date="2023-09" db="EMBL/GenBank/DDBJ databases">
        <title>Paucibacter sp. APW11 Genome sequencing and assembly.</title>
        <authorList>
            <person name="Kim I."/>
        </authorList>
    </citation>
    <scope>NUCLEOTIDE SEQUENCE</scope>
    <source>
        <strain evidence="2">APW11</strain>
    </source>
</reference>
<keyword evidence="3" id="KW-1185">Reference proteome</keyword>
<feature type="transmembrane region" description="Helical" evidence="1">
    <location>
        <begin position="266"/>
        <end position="290"/>
    </location>
</feature>
<protein>
    <submittedName>
        <fullName evidence="2">Zinc ribbon domain-containing protein</fullName>
    </submittedName>
</protein>
<sequence length="291" mass="32874">MSQAALPCCPNCDQPLLQAEQRFCGHCGQETRVRAPTLLEFLQQFGGAYFSTEGALWRSLKLLLLPGALTLEYFRGRRRHYVLPLRLYLTISVLLVLATSLLGVAQLSPEQEQRLAKSIADGGSFYLTNVGSYMAGMEKRQFICTGFPVWMCQRFQQKLDTDPRGMVRLLNDTQTRAFSHMSRAMFVLLPLFALWLKLLYWRRGLRYTEHLVFTLHLHSFWFLMLCLAELPVPGLPLAAAALMLGYTPLALRRVYGGAWWRTLLGTALAMGLQAVALLAALLIALFWALLS</sequence>
<name>A0ABU3P7Y5_9BURK</name>
<feature type="transmembrane region" description="Helical" evidence="1">
    <location>
        <begin position="181"/>
        <end position="200"/>
    </location>
</feature>
<dbReference type="Proteomes" id="UP001246372">
    <property type="component" value="Unassembled WGS sequence"/>
</dbReference>
<dbReference type="RefSeq" id="WP_315649140.1">
    <property type="nucleotide sequence ID" value="NZ_JAVXZY010000001.1"/>
</dbReference>
<gene>
    <name evidence="2" type="ORF">RQP53_05250</name>
</gene>
<keyword evidence="1" id="KW-0472">Membrane</keyword>
<evidence type="ECO:0000313" key="3">
    <source>
        <dbReference type="Proteomes" id="UP001246372"/>
    </source>
</evidence>
<dbReference type="InterPro" id="IPR022134">
    <property type="entry name" value="DUF3667"/>
</dbReference>
<proteinExistence type="predicted"/>
<evidence type="ECO:0000313" key="2">
    <source>
        <dbReference type="EMBL" id="MDT8998673.1"/>
    </source>
</evidence>